<protein>
    <recommendedName>
        <fullName evidence="7">Beta-xylanase</fullName>
        <ecNumber evidence="7">3.2.1.8</ecNumber>
    </recommendedName>
</protein>
<dbReference type="InterPro" id="IPR031158">
    <property type="entry name" value="GH10_AS"/>
</dbReference>
<dbReference type="PRINTS" id="PR00134">
    <property type="entry name" value="GLHYDRLASE10"/>
</dbReference>
<dbReference type="PROSITE" id="PS51257">
    <property type="entry name" value="PROKAR_LIPOPROTEIN"/>
    <property type="match status" value="1"/>
</dbReference>
<dbReference type="SUPFAM" id="SSF49785">
    <property type="entry name" value="Galactose-binding domain-like"/>
    <property type="match status" value="1"/>
</dbReference>
<dbReference type="EC" id="3.2.1.8" evidence="7"/>
<dbReference type="GO" id="GO:0045493">
    <property type="term" value="P:xylan catabolic process"/>
    <property type="evidence" value="ECO:0007669"/>
    <property type="project" value="UniProtKB-KW"/>
</dbReference>
<dbReference type="InterPro" id="IPR008979">
    <property type="entry name" value="Galactose-bd-like_sf"/>
</dbReference>
<sequence>MNREKPGKGQNKMKKLVIALLVLVMLTACIGPAMAVQYYSSKFTAGTDGWYARGAQAVYRTTEGTLRTEGRTSDWHSPGRDFVLVDGCLYKLSVEVYQNEVDSAAFMISIARSKDGTETYKNLASGNVKKGEWTKLEGTYTAGDYDRSVLYVETTGAPQLSFEIKNFIVDAPNGIPKPKPAEPPMEIPAVAIEDMPSIREAYEGKFDFGVAVPQRAFMDAKLKALMQKQFSILTPENELKPDFVLDVQASKSLVRNTGDETSVAVHFDSAKGVLSFAKANGMKVHGHVLVWHSQTPEEFFHEGYDRSKPQVSREVMLGRLENYIREVLTKTEEMYPGVIVSWDVVNEAIDDGTNWLRKTSPWTRTIGEDHVLRAFEFARKYAPEGVLLYYNDYNTPVPAKLAGITKLLKQLMEEGNIDGYGFQMHYSNNDPSIEQISNAVSQIADLGLKLRVSELDIGASMSESGLMQQKARFKEIMQLMLQYADQTEAVQVWGLTDDMSWRTGQYALLFDSNRNPKPAFYGVLEAAQP</sequence>
<dbReference type="InterPro" id="IPR003305">
    <property type="entry name" value="CenC_carb-bd"/>
</dbReference>
<dbReference type="Pfam" id="PF02018">
    <property type="entry name" value="CBM_4_9"/>
    <property type="match status" value="1"/>
</dbReference>
<dbReference type="PANTHER" id="PTHR31490">
    <property type="entry name" value="GLYCOSYL HYDROLASE"/>
    <property type="match status" value="1"/>
</dbReference>
<comment type="catalytic activity">
    <reaction evidence="7">
        <text>Endohydrolysis of (1-&gt;4)-beta-D-xylosidic linkages in xylans.</text>
        <dbReference type="EC" id="3.2.1.8"/>
    </reaction>
</comment>
<feature type="chain" id="PRO_5004788793" description="Beta-xylanase" evidence="8">
    <location>
        <begin position="36"/>
        <end position="529"/>
    </location>
</feature>
<feature type="domain" description="GH10" evidence="9">
    <location>
        <begin position="192"/>
        <end position="526"/>
    </location>
</feature>
<dbReference type="Gene3D" id="2.60.120.260">
    <property type="entry name" value="Galactose-binding domain-like"/>
    <property type="match status" value="1"/>
</dbReference>
<dbReference type="Gene3D" id="3.20.20.80">
    <property type="entry name" value="Glycosidases"/>
    <property type="match status" value="1"/>
</dbReference>
<dbReference type="Pfam" id="PF00331">
    <property type="entry name" value="Glyco_hydro_10"/>
    <property type="match status" value="1"/>
</dbReference>
<keyword evidence="2 7" id="KW-0378">Hydrolase</keyword>
<dbReference type="PROSITE" id="PS00591">
    <property type="entry name" value="GH10_1"/>
    <property type="match status" value="1"/>
</dbReference>
<evidence type="ECO:0000256" key="2">
    <source>
        <dbReference type="ARBA" id="ARBA00022801"/>
    </source>
</evidence>
<evidence type="ECO:0000256" key="5">
    <source>
        <dbReference type="ARBA" id="ARBA00023326"/>
    </source>
</evidence>
<evidence type="ECO:0000256" key="6">
    <source>
        <dbReference type="PROSITE-ProRule" id="PRU10061"/>
    </source>
</evidence>
<evidence type="ECO:0000256" key="7">
    <source>
        <dbReference type="RuleBase" id="RU361174"/>
    </source>
</evidence>
<dbReference type="PANTHER" id="PTHR31490:SF90">
    <property type="entry name" value="ENDO-1,4-BETA-XYLANASE A"/>
    <property type="match status" value="1"/>
</dbReference>
<keyword evidence="3 7" id="KW-0119">Carbohydrate metabolism</keyword>
<dbReference type="SUPFAM" id="SSF51445">
    <property type="entry name" value="(Trans)glycosidases"/>
    <property type="match status" value="1"/>
</dbReference>
<feature type="active site" description="Nucleophile" evidence="6">
    <location>
        <position position="454"/>
    </location>
</feature>
<evidence type="ECO:0000256" key="1">
    <source>
        <dbReference type="ARBA" id="ARBA00022737"/>
    </source>
</evidence>
<feature type="signal peptide" evidence="8">
    <location>
        <begin position="1"/>
        <end position="35"/>
    </location>
</feature>
<dbReference type="InterPro" id="IPR001000">
    <property type="entry name" value="GH10_dom"/>
</dbReference>
<dbReference type="EMBL" id="KC246842">
    <property type="protein sequence ID" value="AHF25590.1"/>
    <property type="molecule type" value="Genomic_DNA"/>
</dbReference>
<dbReference type="InterPro" id="IPR017853">
    <property type="entry name" value="GH"/>
</dbReference>
<accession>W0FRC5</accession>
<evidence type="ECO:0000259" key="9">
    <source>
        <dbReference type="PROSITE" id="PS51760"/>
    </source>
</evidence>
<keyword evidence="10" id="KW-0858">Xylan degradation</keyword>
<keyword evidence="4 7" id="KW-0326">Glycosidase</keyword>
<name>W0FRC5_9BACT</name>
<organism evidence="10">
    <name type="scientific">uncultured bacterium Contigcl_22</name>
    <dbReference type="NCBI Taxonomy" id="1393666"/>
    <lineage>
        <taxon>Bacteria</taxon>
        <taxon>environmental samples</taxon>
    </lineage>
</organism>
<evidence type="ECO:0000313" key="10">
    <source>
        <dbReference type="EMBL" id="AHF25590.1"/>
    </source>
</evidence>
<reference evidence="10" key="1">
    <citation type="journal article" date="2013" name="PLoS ONE">
        <title>Metagenomic insights into the carbohydrate-active enzymes carried by the microorganisms adhering to solid digesta in the rumen of cows.</title>
        <authorList>
            <person name="Wang L."/>
            <person name="Hatem A."/>
            <person name="Catalyurek U.V."/>
            <person name="Morrison M."/>
            <person name="Yu Z."/>
        </authorList>
    </citation>
    <scope>NUCLEOTIDE SEQUENCE</scope>
</reference>
<evidence type="ECO:0000256" key="8">
    <source>
        <dbReference type="SAM" id="SignalP"/>
    </source>
</evidence>
<keyword evidence="1" id="KW-0677">Repeat</keyword>
<keyword evidence="8" id="KW-0732">Signal</keyword>
<proteinExistence type="inferred from homology"/>
<dbReference type="AlphaFoldDB" id="W0FRC5"/>
<dbReference type="InterPro" id="IPR044846">
    <property type="entry name" value="GH10"/>
</dbReference>
<keyword evidence="5 7" id="KW-0624">Polysaccharide degradation</keyword>
<evidence type="ECO:0000256" key="4">
    <source>
        <dbReference type="ARBA" id="ARBA00023295"/>
    </source>
</evidence>
<dbReference type="GO" id="GO:0031176">
    <property type="term" value="F:endo-1,4-beta-xylanase activity"/>
    <property type="evidence" value="ECO:0007669"/>
    <property type="project" value="UniProtKB-EC"/>
</dbReference>
<dbReference type="PROSITE" id="PS51760">
    <property type="entry name" value="GH10_2"/>
    <property type="match status" value="1"/>
</dbReference>
<evidence type="ECO:0000256" key="3">
    <source>
        <dbReference type="ARBA" id="ARBA00023277"/>
    </source>
</evidence>
<dbReference type="SMART" id="SM00633">
    <property type="entry name" value="Glyco_10"/>
    <property type="match status" value="1"/>
</dbReference>
<comment type="similarity">
    <text evidence="7">Belongs to the glycosyl hydrolase 10 (cellulase F) family.</text>
</comment>